<reference evidence="3" key="2">
    <citation type="journal article" date="2023" name="Proc. Natl. Acad. Sci. U.S.A.">
        <title>A global phylogenomic analysis of the shiitake genus Lentinula.</title>
        <authorList>
            <person name="Sierra-Patev S."/>
            <person name="Min B."/>
            <person name="Naranjo-Ortiz M."/>
            <person name="Looney B."/>
            <person name="Konkel Z."/>
            <person name="Slot J.C."/>
            <person name="Sakamoto Y."/>
            <person name="Steenwyk J.L."/>
            <person name="Rokas A."/>
            <person name="Carro J."/>
            <person name="Camarero S."/>
            <person name="Ferreira P."/>
            <person name="Molpeceres G."/>
            <person name="Ruiz-Duenas F.J."/>
            <person name="Serrano A."/>
            <person name="Henrissat B."/>
            <person name="Drula E."/>
            <person name="Hughes K.W."/>
            <person name="Mata J.L."/>
            <person name="Ishikawa N.K."/>
            <person name="Vargas-Isla R."/>
            <person name="Ushijima S."/>
            <person name="Smith C.A."/>
            <person name="Donoghue J."/>
            <person name="Ahrendt S."/>
            <person name="Andreopoulos W."/>
            <person name="He G."/>
            <person name="LaButti K."/>
            <person name="Lipzen A."/>
            <person name="Ng V."/>
            <person name="Riley R."/>
            <person name="Sandor L."/>
            <person name="Barry K."/>
            <person name="Martinez A.T."/>
            <person name="Xiao Y."/>
            <person name="Gibbons J.G."/>
            <person name="Terashima K."/>
            <person name="Grigoriev I.V."/>
            <person name="Hibbett D."/>
        </authorList>
    </citation>
    <scope>NUCLEOTIDE SEQUENCE</scope>
    <source>
        <strain evidence="3">ET3784</strain>
    </source>
</reference>
<feature type="region of interest" description="Disordered" evidence="1">
    <location>
        <begin position="1"/>
        <end position="25"/>
    </location>
</feature>
<comment type="caution">
    <text evidence="3">The sequence shown here is derived from an EMBL/GenBank/DDBJ whole genome shotgun (WGS) entry which is preliminary data.</text>
</comment>
<dbReference type="Gene3D" id="2.60.40.10">
    <property type="entry name" value="Immunoglobulins"/>
    <property type="match status" value="1"/>
</dbReference>
<protein>
    <recommendedName>
        <fullName evidence="2">Nbr1 FW domain-containing protein</fullName>
    </recommendedName>
</protein>
<evidence type="ECO:0000256" key="1">
    <source>
        <dbReference type="SAM" id="MobiDB-lite"/>
    </source>
</evidence>
<dbReference type="EMBL" id="JANVFO010000004">
    <property type="protein sequence ID" value="KAJ3736846.1"/>
    <property type="molecule type" value="Genomic_DNA"/>
</dbReference>
<evidence type="ECO:0000313" key="4">
    <source>
        <dbReference type="Proteomes" id="UP001176059"/>
    </source>
</evidence>
<evidence type="ECO:0000313" key="3">
    <source>
        <dbReference type="EMBL" id="KAJ3736846.1"/>
    </source>
</evidence>
<gene>
    <name evidence="3" type="ORF">DFJ43DRAFT_1193872</name>
</gene>
<feature type="compositionally biased region" description="Polar residues" evidence="1">
    <location>
        <begin position="1"/>
        <end position="15"/>
    </location>
</feature>
<sequence length="259" mass="27915">MPRNSPLSRLGSSMSTEDDALTNMERPSRTWSRLIIQEITDGQVIAPGAEFLKAWVMRNGGSRPWPEGTELVFVAGESFAKDNSGVQPQLRDGEGNLFGHSIWLEVSETSHTDSPDTLASSEGYLSSSSIMVMPQGPSTPSAAVNGGHEAGALEDQSPQSSVPVSPMTAPSAHSVSDEVDISDNDSVTSGSLLSVPDSDSDEELWQDSRTSVFVERQSAESQTTLRETQQPDEYVVRKSSRECAVSCKNVFETCSSQRP</sequence>
<dbReference type="AlphaFoldDB" id="A0AA38N4F8"/>
<dbReference type="InterPro" id="IPR032350">
    <property type="entry name" value="Nbr1_FW"/>
</dbReference>
<dbReference type="PANTHER" id="PTHR20930">
    <property type="entry name" value="OVARIAN CARCINOMA ANTIGEN CA125-RELATED"/>
    <property type="match status" value="1"/>
</dbReference>
<feature type="region of interest" description="Disordered" evidence="1">
    <location>
        <begin position="129"/>
        <end position="233"/>
    </location>
</feature>
<feature type="domain" description="Nbr1 FW" evidence="2">
    <location>
        <begin position="39"/>
        <end position="84"/>
    </location>
</feature>
<dbReference type="Proteomes" id="UP001176059">
    <property type="component" value="Unassembled WGS sequence"/>
</dbReference>
<organism evidence="3 4">
    <name type="scientific">Lentinula guzmanii</name>
    <dbReference type="NCBI Taxonomy" id="2804957"/>
    <lineage>
        <taxon>Eukaryota</taxon>
        <taxon>Fungi</taxon>
        <taxon>Dikarya</taxon>
        <taxon>Basidiomycota</taxon>
        <taxon>Agaricomycotina</taxon>
        <taxon>Agaricomycetes</taxon>
        <taxon>Agaricomycetidae</taxon>
        <taxon>Agaricales</taxon>
        <taxon>Marasmiineae</taxon>
        <taxon>Omphalotaceae</taxon>
        <taxon>Lentinula</taxon>
    </lineage>
</organism>
<dbReference type="PANTHER" id="PTHR20930:SF0">
    <property type="entry name" value="PROTEIN ILRUN"/>
    <property type="match status" value="1"/>
</dbReference>
<dbReference type="InterPro" id="IPR013783">
    <property type="entry name" value="Ig-like_fold"/>
</dbReference>
<name>A0AA38N4F8_9AGAR</name>
<keyword evidence="4" id="KW-1185">Reference proteome</keyword>
<evidence type="ECO:0000259" key="2">
    <source>
        <dbReference type="Pfam" id="PF16158"/>
    </source>
</evidence>
<dbReference type="Pfam" id="PF16158">
    <property type="entry name" value="N_BRCA1_IG"/>
    <property type="match status" value="1"/>
</dbReference>
<proteinExistence type="predicted"/>
<feature type="compositionally biased region" description="Low complexity" evidence="1">
    <location>
        <begin position="156"/>
        <end position="166"/>
    </location>
</feature>
<accession>A0AA38N4F8</accession>
<dbReference type="CDD" id="cd14947">
    <property type="entry name" value="NBR1_like"/>
    <property type="match status" value="1"/>
</dbReference>
<feature type="compositionally biased region" description="Polar residues" evidence="1">
    <location>
        <begin position="219"/>
        <end position="228"/>
    </location>
</feature>
<reference evidence="3" key="1">
    <citation type="submission" date="2022-08" db="EMBL/GenBank/DDBJ databases">
        <authorList>
            <consortium name="DOE Joint Genome Institute"/>
            <person name="Min B."/>
            <person name="Sierra-Patev S."/>
            <person name="Naranjo-Ortiz M."/>
            <person name="Looney B."/>
            <person name="Konkel Z."/>
            <person name="Slot J.C."/>
            <person name="Sakamoto Y."/>
            <person name="Steenwyk J.L."/>
            <person name="Rokas A."/>
            <person name="Carro J."/>
            <person name="Camarero S."/>
            <person name="Ferreira P."/>
            <person name="Molpeceres G."/>
            <person name="Ruiz-duenas F.J."/>
            <person name="Serrano A."/>
            <person name="Henrissat B."/>
            <person name="Drula E."/>
            <person name="Hughes K.W."/>
            <person name="Mata J.L."/>
            <person name="Ishikawa N.K."/>
            <person name="Vargas-Isla R."/>
            <person name="Ushijima S."/>
            <person name="Smith C.A."/>
            <person name="Ahrendt S."/>
            <person name="Andreopoulos W."/>
            <person name="He G."/>
            <person name="LaButti K."/>
            <person name="Lipzen A."/>
            <person name="Ng V."/>
            <person name="Riley R."/>
            <person name="Sandor L."/>
            <person name="Barry K."/>
            <person name="Martinez A.T."/>
            <person name="Xiao Y."/>
            <person name="Gibbons J.G."/>
            <person name="Terashima K."/>
            <person name="Hibbett D.S."/>
            <person name="Grigoriev I.V."/>
        </authorList>
    </citation>
    <scope>NUCLEOTIDE SEQUENCE</scope>
    <source>
        <strain evidence="3">ET3784</strain>
    </source>
</reference>